<gene>
    <name evidence="2" type="ORF">C4532_03565</name>
</gene>
<dbReference type="PIRSF" id="PIRSF000654">
    <property type="entry name" value="Integrin-linked_kinase"/>
    <property type="match status" value="1"/>
</dbReference>
<dbReference type="Pfam" id="PF00069">
    <property type="entry name" value="Pkinase"/>
    <property type="match status" value="1"/>
</dbReference>
<dbReference type="InterPro" id="IPR053235">
    <property type="entry name" value="Ser_Thr_kinase"/>
</dbReference>
<dbReference type="Gene3D" id="3.30.200.20">
    <property type="entry name" value="Phosphorylase Kinase, domain 1"/>
    <property type="match status" value="1"/>
</dbReference>
<sequence length="277" mass="32113">MKKQIDNYQILGVIGNPQESRVFLVEEVGTGRKLALKALPMDFFDSEREFNSFAQEVEKVAQFRCPNLVAYYKLLGKYTEGLILTEYVEGMNLKAYVDSQQHPFSELLRIAIQILKGVQYLHHFKMLHQNLKATNVLINSNLSIKLSDFYFSKYFNRWRKRRGYPSVEAVKFFSPEQVKDKSLDARSDYYSVGVLLFYLFTRVLPIRGTSMQEIMQKHLRMGVVEVPSTINPEVPPEVSGVVMKMLQKKPRKRLSSLSELILDLSRMEQRQQKSAGI</sequence>
<dbReference type="EMBL" id="QZKI01000022">
    <property type="protein sequence ID" value="RJP73913.1"/>
    <property type="molecule type" value="Genomic_DNA"/>
</dbReference>
<dbReference type="InterPro" id="IPR011009">
    <property type="entry name" value="Kinase-like_dom_sf"/>
</dbReference>
<dbReference type="GO" id="GO:0005524">
    <property type="term" value="F:ATP binding"/>
    <property type="evidence" value="ECO:0007669"/>
    <property type="project" value="InterPro"/>
</dbReference>
<keyword evidence="2" id="KW-0808">Transferase</keyword>
<evidence type="ECO:0000313" key="3">
    <source>
        <dbReference type="Proteomes" id="UP000285961"/>
    </source>
</evidence>
<evidence type="ECO:0000259" key="1">
    <source>
        <dbReference type="PROSITE" id="PS50011"/>
    </source>
</evidence>
<accession>A0A419F679</accession>
<evidence type="ECO:0000313" key="2">
    <source>
        <dbReference type="EMBL" id="RJP73913.1"/>
    </source>
</evidence>
<name>A0A419F679_9BACT</name>
<organism evidence="2 3">
    <name type="scientific">Candidatus Abyssobacteria bacterium SURF_17</name>
    <dbReference type="NCBI Taxonomy" id="2093361"/>
    <lineage>
        <taxon>Bacteria</taxon>
        <taxon>Pseudomonadati</taxon>
        <taxon>Candidatus Hydrogenedentota</taxon>
        <taxon>Candidatus Abyssobacteria</taxon>
    </lineage>
</organism>
<dbReference type="Proteomes" id="UP000285961">
    <property type="component" value="Unassembled WGS sequence"/>
</dbReference>
<dbReference type="PROSITE" id="PS50011">
    <property type="entry name" value="PROTEIN_KINASE_DOM"/>
    <property type="match status" value="1"/>
</dbReference>
<dbReference type="AlphaFoldDB" id="A0A419F679"/>
<dbReference type="PANTHER" id="PTHR24361">
    <property type="entry name" value="MITOGEN-ACTIVATED KINASE KINASE KINASE"/>
    <property type="match status" value="1"/>
</dbReference>
<proteinExistence type="predicted"/>
<dbReference type="PANTHER" id="PTHR24361:SF613">
    <property type="entry name" value="NUCLEAR RECEPTOR-BINDING PROTEIN-RELATED"/>
    <property type="match status" value="1"/>
</dbReference>
<dbReference type="CDD" id="cd14014">
    <property type="entry name" value="STKc_PknB_like"/>
    <property type="match status" value="1"/>
</dbReference>
<feature type="domain" description="Protein kinase" evidence="1">
    <location>
        <begin position="8"/>
        <end position="267"/>
    </location>
</feature>
<comment type="caution">
    <text evidence="2">The sequence shown here is derived from an EMBL/GenBank/DDBJ whole genome shotgun (WGS) entry which is preliminary data.</text>
</comment>
<dbReference type="GO" id="GO:0004674">
    <property type="term" value="F:protein serine/threonine kinase activity"/>
    <property type="evidence" value="ECO:0007669"/>
    <property type="project" value="UniProtKB-KW"/>
</dbReference>
<reference evidence="2 3" key="1">
    <citation type="journal article" date="2017" name="ISME J.">
        <title>Energy and carbon metabolisms in a deep terrestrial subsurface fluid microbial community.</title>
        <authorList>
            <person name="Momper L."/>
            <person name="Jungbluth S.P."/>
            <person name="Lee M.D."/>
            <person name="Amend J.P."/>
        </authorList>
    </citation>
    <scope>NUCLEOTIDE SEQUENCE [LARGE SCALE GENOMIC DNA]</scope>
    <source>
        <strain evidence="2">SURF_17</strain>
    </source>
</reference>
<protein>
    <submittedName>
        <fullName evidence="2">Serine/threonine protein kinase</fullName>
    </submittedName>
</protein>
<keyword evidence="2" id="KW-0723">Serine/threonine-protein kinase</keyword>
<dbReference type="SUPFAM" id="SSF56112">
    <property type="entry name" value="Protein kinase-like (PK-like)"/>
    <property type="match status" value="1"/>
</dbReference>
<dbReference type="Gene3D" id="1.10.510.10">
    <property type="entry name" value="Transferase(Phosphotransferase) domain 1"/>
    <property type="match status" value="1"/>
</dbReference>
<keyword evidence="2" id="KW-0418">Kinase</keyword>
<dbReference type="GO" id="GO:0005737">
    <property type="term" value="C:cytoplasm"/>
    <property type="evidence" value="ECO:0007669"/>
    <property type="project" value="TreeGrafter"/>
</dbReference>
<dbReference type="InterPro" id="IPR000719">
    <property type="entry name" value="Prot_kinase_dom"/>
</dbReference>